<dbReference type="AlphaFoldDB" id="A0A0G4LAV7"/>
<sequence>MHFQQLTSFLLTSAAVTSAKPLASVFKRDDHPVDFKQTCEKNQPPKGNCVFVIAGGTTLEWSGTNLGNGEADRVAVVTDSNCKTLAIKEWEPTGPGFHVVFDDPKVPKSGDLHASTSYIGSDGVSEPDWLRLDGSDVPGWDCGERQNELGGFLGVEGGYWKACNFPCTQEAWDNWD</sequence>
<reference evidence="5 6" key="1">
    <citation type="submission" date="2015-05" db="EMBL/GenBank/DDBJ databases">
        <authorList>
            <person name="Fogelqvist Johan"/>
        </authorList>
    </citation>
    <scope>NUCLEOTIDE SEQUENCE [LARGE SCALE GENOMIC DNA]</scope>
    <source>
        <strain evidence="3">VL1</strain>
        <strain evidence="2">VL2</strain>
    </source>
</reference>
<evidence type="ECO:0000313" key="6">
    <source>
        <dbReference type="Proteomes" id="UP000045706"/>
    </source>
</evidence>
<dbReference type="Proteomes" id="UP000044602">
    <property type="component" value="Unassembled WGS sequence"/>
</dbReference>
<feature type="non-terminal residue" evidence="2">
    <location>
        <position position="176"/>
    </location>
</feature>
<dbReference type="EMBL" id="CVQH01020552">
    <property type="protein sequence ID" value="CRK27937.1"/>
    <property type="molecule type" value="Genomic_DNA"/>
</dbReference>
<protein>
    <submittedName>
        <fullName evidence="2">Uncharacterized protein</fullName>
    </submittedName>
</protein>
<dbReference type="EMBL" id="JAEMWZ010000496">
    <property type="protein sequence ID" value="KAG7114602.1"/>
    <property type="molecule type" value="Genomic_DNA"/>
</dbReference>
<evidence type="ECO:0000313" key="3">
    <source>
        <dbReference type="EMBL" id="CRK27937.1"/>
    </source>
</evidence>
<proteinExistence type="predicted"/>
<gene>
    <name evidence="3" type="ORF">BN1708_015013</name>
    <name evidence="2" type="ORF">BN1723_011762</name>
    <name evidence="4" type="ORF">HYQ45_016525</name>
</gene>
<evidence type="ECO:0000313" key="4">
    <source>
        <dbReference type="EMBL" id="KAG7114602.1"/>
    </source>
</evidence>
<name>A0A0G4LAV7_VERLO</name>
<organism evidence="2 6">
    <name type="scientific">Verticillium longisporum</name>
    <name type="common">Verticillium dahliae var. longisporum</name>
    <dbReference type="NCBI Taxonomy" id="100787"/>
    <lineage>
        <taxon>Eukaryota</taxon>
        <taxon>Fungi</taxon>
        <taxon>Dikarya</taxon>
        <taxon>Ascomycota</taxon>
        <taxon>Pezizomycotina</taxon>
        <taxon>Sordariomycetes</taxon>
        <taxon>Hypocreomycetidae</taxon>
        <taxon>Glomerellales</taxon>
        <taxon>Plectosphaerellaceae</taxon>
        <taxon>Verticillium</taxon>
    </lineage>
</organism>
<keyword evidence="5" id="KW-1185">Reference proteome</keyword>
<accession>A0A0G4LAV7</accession>
<evidence type="ECO:0000313" key="2">
    <source>
        <dbReference type="EMBL" id="CRK19074.1"/>
    </source>
</evidence>
<dbReference type="Proteomes" id="UP000045706">
    <property type="component" value="Unassembled WGS sequence"/>
</dbReference>
<evidence type="ECO:0000256" key="1">
    <source>
        <dbReference type="SAM" id="SignalP"/>
    </source>
</evidence>
<dbReference type="OrthoDB" id="4789034at2759"/>
<evidence type="ECO:0000313" key="5">
    <source>
        <dbReference type="Proteomes" id="UP000044602"/>
    </source>
</evidence>
<dbReference type="EMBL" id="CVQI01009668">
    <property type="protein sequence ID" value="CRK19074.1"/>
    <property type="molecule type" value="Genomic_DNA"/>
</dbReference>
<dbReference type="Proteomes" id="UP000689129">
    <property type="component" value="Unassembled WGS sequence"/>
</dbReference>
<feature type="signal peptide" evidence="1">
    <location>
        <begin position="1"/>
        <end position="19"/>
    </location>
</feature>
<reference evidence="4" key="2">
    <citation type="journal article" date="2021" name="Mol. Plant Pathol.">
        <title>A 20-kb lineage-specific genomic region tames virulence in pathogenic amphidiploid Verticillium longisporum.</title>
        <authorList>
            <person name="Harting R."/>
            <person name="Starke J."/>
            <person name="Kusch H."/>
            <person name="Poggeler S."/>
            <person name="Maurus I."/>
            <person name="Schluter R."/>
            <person name="Landesfeind M."/>
            <person name="Bulla I."/>
            <person name="Nowrousian M."/>
            <person name="de Jonge R."/>
            <person name="Stahlhut G."/>
            <person name="Hoff K.J."/>
            <person name="Asshauer K.P."/>
            <person name="Thurmer A."/>
            <person name="Stanke M."/>
            <person name="Daniel R."/>
            <person name="Morgenstern B."/>
            <person name="Thomma B.P.H.J."/>
            <person name="Kronstad J.W."/>
            <person name="Braus-Stromeyer S.A."/>
            <person name="Braus G.H."/>
        </authorList>
    </citation>
    <scope>NUCLEOTIDE SEQUENCE</scope>
    <source>
        <strain evidence="4">Vl32</strain>
    </source>
</reference>
<keyword evidence="1" id="KW-0732">Signal</keyword>
<feature type="chain" id="PRO_5007404756" evidence="1">
    <location>
        <begin position="20"/>
        <end position="176"/>
    </location>
</feature>